<protein>
    <submittedName>
        <fullName evidence="1">Uncharacterized protein</fullName>
    </submittedName>
</protein>
<keyword evidence="2" id="KW-1185">Reference proteome</keyword>
<dbReference type="EMBL" id="JBHLTL010000011">
    <property type="protein sequence ID" value="MFC0590575.1"/>
    <property type="molecule type" value="Genomic_DNA"/>
</dbReference>
<proteinExistence type="predicted"/>
<gene>
    <name evidence="1" type="ORF">ACFFF7_14280</name>
</gene>
<evidence type="ECO:0000313" key="1">
    <source>
        <dbReference type="EMBL" id="MFC0590575.1"/>
    </source>
</evidence>
<name>A0ABV6PL60_9SPHN</name>
<dbReference type="RefSeq" id="WP_379482028.1">
    <property type="nucleotide sequence ID" value="NZ_JBHLTL010000011.1"/>
</dbReference>
<organism evidence="1 2">
    <name type="scientific">Novosphingobium aquiterrae</name>
    <dbReference type="NCBI Taxonomy" id="624388"/>
    <lineage>
        <taxon>Bacteria</taxon>
        <taxon>Pseudomonadati</taxon>
        <taxon>Pseudomonadota</taxon>
        <taxon>Alphaproteobacteria</taxon>
        <taxon>Sphingomonadales</taxon>
        <taxon>Sphingomonadaceae</taxon>
        <taxon>Novosphingobium</taxon>
    </lineage>
</organism>
<comment type="caution">
    <text evidence="1">The sequence shown here is derived from an EMBL/GenBank/DDBJ whole genome shotgun (WGS) entry which is preliminary data.</text>
</comment>
<evidence type="ECO:0000313" key="2">
    <source>
        <dbReference type="Proteomes" id="UP001589943"/>
    </source>
</evidence>
<accession>A0ABV6PL60</accession>
<dbReference type="Proteomes" id="UP001589943">
    <property type="component" value="Unassembled WGS sequence"/>
</dbReference>
<sequence>MTDHTIRPFASDAAVRRVGEGLLARTLPKAEWTHEAHLAACAWLLLERPDFLPEHDLPGTIRAYNLACGGVNDDTQGYHETLTQLYIRGVRQFLVRREPASLVDTVNALLASEIAPRDWPLRHYSRDCLFSVAARRGWVEPDLAPLCHGAVTGKGA</sequence>
<reference evidence="1 2" key="1">
    <citation type="submission" date="2024-09" db="EMBL/GenBank/DDBJ databases">
        <authorList>
            <person name="Sun Q."/>
            <person name="Mori K."/>
        </authorList>
    </citation>
    <scope>NUCLEOTIDE SEQUENCE [LARGE SCALE GENOMIC DNA]</scope>
    <source>
        <strain evidence="1 2">NCAIM B.02537</strain>
    </source>
</reference>